<dbReference type="InterPro" id="IPR020422">
    <property type="entry name" value="TYR_PHOSPHATASE_DUAL_dom"/>
</dbReference>
<dbReference type="PROSITE" id="PS50056">
    <property type="entry name" value="TYR_PHOSPHATASE_2"/>
    <property type="match status" value="1"/>
</dbReference>
<feature type="compositionally biased region" description="Low complexity" evidence="10">
    <location>
        <begin position="254"/>
        <end position="279"/>
    </location>
</feature>
<feature type="domain" description="Tyrosine-protein phosphatase" evidence="11">
    <location>
        <begin position="11"/>
        <end position="160"/>
    </location>
</feature>
<comment type="subcellular location">
    <subcellularLocation>
        <location evidence="1">Cytoplasm</location>
    </subcellularLocation>
</comment>
<protein>
    <recommendedName>
        <fullName evidence="2">diphosphoinositol-polyphosphate diphosphatase</fullName>
        <ecNumber evidence="2">3.6.1.52</ecNumber>
    </recommendedName>
</protein>
<name>A0A7G2CNU0_9TRYP</name>
<sequence length="298" mass="32789">MASETLVPTFNFAMVCPGVYRGGYPTKKNYPFLRALQLKSILYLCPEEYAESNLKFCEQNSIHIFRFPTEGNKEPFVDIPESLMHRMLSVLVDTRNFPILIHCNKGKHRTGTVVGCLRILQGYSLLSMIAEYKQFAQEKARPVDMLFMELYHPIIKVHPPFVAPWLATGGEKSIKMVQTEEELVEEETRQLLCESLLAPTPYYTQGEQPMVYATSVTNAVATTTTAVTAVPYLPPSTASHTAHHGGAAEEEDGATGTVAPAVTPVTGNNNNTSSSKSPVKAGDGASAKKKKKDDDDDD</sequence>
<dbReference type="PANTHER" id="PTHR31126:SF48">
    <property type="entry name" value="INOSITOL PHOSPHATASE SIW14"/>
    <property type="match status" value="1"/>
</dbReference>
<comment type="catalytic activity">
    <reaction evidence="9">
        <text>6-diphospho-1D-myo-inositol pentakisphosphate + H2O = 1D-myo-inositol hexakisphosphate + phosphate + H(+)</text>
        <dbReference type="Rhea" id="RHEA:79703"/>
        <dbReference type="ChEBI" id="CHEBI:15377"/>
        <dbReference type="ChEBI" id="CHEBI:15378"/>
        <dbReference type="ChEBI" id="CHEBI:43474"/>
        <dbReference type="ChEBI" id="CHEBI:58130"/>
        <dbReference type="ChEBI" id="CHEBI:230534"/>
        <dbReference type="EC" id="3.6.1.52"/>
    </reaction>
    <physiologicalReaction direction="left-to-right" evidence="9">
        <dbReference type="Rhea" id="RHEA:79704"/>
    </physiologicalReaction>
</comment>
<dbReference type="EMBL" id="LR877160">
    <property type="protein sequence ID" value="CAD2220213.1"/>
    <property type="molecule type" value="Genomic_DNA"/>
</dbReference>
<feature type="region of interest" description="Disordered" evidence="10">
    <location>
        <begin position="235"/>
        <end position="298"/>
    </location>
</feature>
<dbReference type="EC" id="3.6.1.52" evidence="2"/>
<dbReference type="InterPro" id="IPR016130">
    <property type="entry name" value="Tyr_Pase_AS"/>
</dbReference>
<evidence type="ECO:0000256" key="3">
    <source>
        <dbReference type="ARBA" id="ARBA00022490"/>
    </source>
</evidence>
<dbReference type="InterPro" id="IPR029021">
    <property type="entry name" value="Prot-tyrosine_phosphatase-like"/>
</dbReference>
<comment type="catalytic activity">
    <reaction evidence="6">
        <text>5-diphospho-1D-myo-inositol 1,2,3,4,6-pentakisphosphate + H2O = 1D-myo-inositol hexakisphosphate + phosphate + H(+)</text>
        <dbReference type="Rhea" id="RHEA:22384"/>
        <dbReference type="ChEBI" id="CHEBI:15377"/>
        <dbReference type="ChEBI" id="CHEBI:15378"/>
        <dbReference type="ChEBI" id="CHEBI:43474"/>
        <dbReference type="ChEBI" id="CHEBI:58130"/>
        <dbReference type="ChEBI" id="CHEBI:58628"/>
        <dbReference type="EC" id="3.6.1.52"/>
    </reaction>
    <physiologicalReaction direction="left-to-right" evidence="6">
        <dbReference type="Rhea" id="RHEA:22385"/>
    </physiologicalReaction>
</comment>
<dbReference type="GO" id="GO:0016791">
    <property type="term" value="F:phosphatase activity"/>
    <property type="evidence" value="ECO:0007669"/>
    <property type="project" value="InterPro"/>
</dbReference>
<dbReference type="Pfam" id="PF03162">
    <property type="entry name" value="Y_phosphatase2"/>
    <property type="match status" value="1"/>
</dbReference>
<dbReference type="SUPFAM" id="SSF52799">
    <property type="entry name" value="(Phosphotyrosine protein) phosphatases II"/>
    <property type="match status" value="1"/>
</dbReference>
<dbReference type="GO" id="GO:0005737">
    <property type="term" value="C:cytoplasm"/>
    <property type="evidence" value="ECO:0007669"/>
    <property type="project" value="UniProtKB-SubCell"/>
</dbReference>
<evidence type="ECO:0000259" key="12">
    <source>
        <dbReference type="PROSITE" id="PS50056"/>
    </source>
</evidence>
<evidence type="ECO:0000256" key="7">
    <source>
        <dbReference type="ARBA" id="ARBA00047562"/>
    </source>
</evidence>
<dbReference type="CDD" id="cd14528">
    <property type="entry name" value="PFA-DSP_Siw14"/>
    <property type="match status" value="1"/>
</dbReference>
<dbReference type="PRINTS" id="PR01911">
    <property type="entry name" value="PFDSPHPHTASE"/>
</dbReference>
<dbReference type="Gene3D" id="3.90.190.10">
    <property type="entry name" value="Protein tyrosine phosphatase superfamily"/>
    <property type="match status" value="1"/>
</dbReference>
<evidence type="ECO:0000256" key="8">
    <source>
        <dbReference type="ARBA" id="ARBA00047927"/>
    </source>
</evidence>
<dbReference type="VEuPathDB" id="TriTrypDB:ADEAN_000772800"/>
<evidence type="ECO:0000256" key="2">
    <source>
        <dbReference type="ARBA" id="ARBA00012527"/>
    </source>
</evidence>
<evidence type="ECO:0000313" key="14">
    <source>
        <dbReference type="Proteomes" id="UP000515908"/>
    </source>
</evidence>
<dbReference type="AlphaFoldDB" id="A0A7G2CNU0"/>
<keyword evidence="4" id="KW-0378">Hydrolase</keyword>
<dbReference type="PROSITE" id="PS50054">
    <property type="entry name" value="TYR_PHOSPHATASE_DUAL"/>
    <property type="match status" value="1"/>
</dbReference>
<accession>A0A7G2CNU0</accession>
<reference evidence="13 14" key="1">
    <citation type="submission" date="2020-08" db="EMBL/GenBank/DDBJ databases">
        <authorList>
            <person name="Newling K."/>
            <person name="Davey J."/>
            <person name="Forrester S."/>
        </authorList>
    </citation>
    <scope>NUCLEOTIDE SEQUENCE [LARGE SCALE GENOMIC DNA]</scope>
    <source>
        <strain evidence="14">Crithidia deanei Carvalho (ATCC PRA-265)</strain>
    </source>
</reference>
<feature type="domain" description="Tyrosine specific protein phosphatases" evidence="12">
    <location>
        <begin position="74"/>
        <end position="134"/>
    </location>
</feature>
<evidence type="ECO:0000256" key="6">
    <source>
        <dbReference type="ARBA" id="ARBA00047342"/>
    </source>
</evidence>
<comment type="catalytic activity">
    <reaction evidence="8">
        <text>1,5-bis(diphospho)-1D-myo-inositol 2,3,4,6-tetrakisphosphate + H2O = 1-diphospho-1D-myo-inositol 2,3,4,5,6-pentakisphosphate + phosphate + 2 H(+)</text>
        <dbReference type="Rhea" id="RHEA:79699"/>
        <dbReference type="ChEBI" id="CHEBI:15377"/>
        <dbReference type="ChEBI" id="CHEBI:15378"/>
        <dbReference type="ChEBI" id="CHEBI:43474"/>
        <dbReference type="ChEBI" id="CHEBI:74946"/>
        <dbReference type="ChEBI" id="CHEBI:77983"/>
        <dbReference type="EC" id="3.6.1.52"/>
    </reaction>
    <physiologicalReaction direction="left-to-right" evidence="8">
        <dbReference type="Rhea" id="RHEA:79700"/>
    </physiologicalReaction>
</comment>
<evidence type="ECO:0000256" key="4">
    <source>
        <dbReference type="ARBA" id="ARBA00022801"/>
    </source>
</evidence>
<proteinExistence type="inferred from homology"/>
<dbReference type="FunFam" id="3.90.190.10:FF:000035">
    <property type="entry name" value="Tyrosine phosphatase, putative"/>
    <property type="match status" value="1"/>
</dbReference>
<keyword evidence="3" id="KW-0963">Cytoplasm</keyword>
<evidence type="ECO:0000256" key="9">
    <source>
        <dbReference type="ARBA" id="ARBA00048424"/>
    </source>
</evidence>
<dbReference type="InterPro" id="IPR000387">
    <property type="entry name" value="Tyr_Pase_dom"/>
</dbReference>
<dbReference type="GO" id="GO:0008486">
    <property type="term" value="F:diphosphoinositol-polyphosphate diphosphatase activity"/>
    <property type="evidence" value="ECO:0007669"/>
    <property type="project" value="UniProtKB-EC"/>
</dbReference>
<evidence type="ECO:0000313" key="13">
    <source>
        <dbReference type="EMBL" id="CAD2220213.1"/>
    </source>
</evidence>
<dbReference type="PANTHER" id="PTHR31126">
    <property type="entry name" value="TYROSINE-PROTEIN PHOSPHATASE"/>
    <property type="match status" value="1"/>
</dbReference>
<dbReference type="InterPro" id="IPR004861">
    <property type="entry name" value="Siw14-like"/>
</dbReference>
<organism evidence="13 14">
    <name type="scientific">Angomonas deanei</name>
    <dbReference type="NCBI Taxonomy" id="59799"/>
    <lineage>
        <taxon>Eukaryota</taxon>
        <taxon>Discoba</taxon>
        <taxon>Euglenozoa</taxon>
        <taxon>Kinetoplastea</taxon>
        <taxon>Metakinetoplastina</taxon>
        <taxon>Trypanosomatida</taxon>
        <taxon>Trypanosomatidae</taxon>
        <taxon>Strigomonadinae</taxon>
        <taxon>Angomonas</taxon>
    </lineage>
</organism>
<dbReference type="PROSITE" id="PS00383">
    <property type="entry name" value="TYR_PHOSPHATASE_1"/>
    <property type="match status" value="1"/>
</dbReference>
<comment type="catalytic activity">
    <reaction evidence="7">
        <text>3,5-bis(diphospho)-1D-myo-inositol 1,2,4,6-tetrakisphosphate + H2O = 3-diphospho-1D-myo-inositol 1,2,4,5,6-pentakisphosphate + phosphate + 2 H(+)</text>
        <dbReference type="Rhea" id="RHEA:56312"/>
        <dbReference type="ChEBI" id="CHEBI:15377"/>
        <dbReference type="ChEBI" id="CHEBI:15378"/>
        <dbReference type="ChEBI" id="CHEBI:43474"/>
        <dbReference type="ChEBI" id="CHEBI:140372"/>
        <dbReference type="ChEBI" id="CHEBI:140374"/>
        <dbReference type="EC" id="3.6.1.52"/>
    </reaction>
    <physiologicalReaction direction="left-to-right" evidence="7">
        <dbReference type="Rhea" id="RHEA:56313"/>
    </physiologicalReaction>
</comment>
<evidence type="ECO:0000256" key="10">
    <source>
        <dbReference type="SAM" id="MobiDB-lite"/>
    </source>
</evidence>
<evidence type="ECO:0000259" key="11">
    <source>
        <dbReference type="PROSITE" id="PS50054"/>
    </source>
</evidence>
<dbReference type="Proteomes" id="UP000515908">
    <property type="component" value="Chromosome 16"/>
</dbReference>
<evidence type="ECO:0000256" key="5">
    <source>
        <dbReference type="ARBA" id="ARBA00044949"/>
    </source>
</evidence>
<comment type="similarity">
    <text evidence="5">Belongs to the protein-tyrosine phosphatase family. Atypical dual-specificity phosphatase Siw14-like subfamily.</text>
</comment>
<keyword evidence="14" id="KW-1185">Reference proteome</keyword>
<gene>
    <name evidence="13" type="ORF">ADEAN_000772800</name>
</gene>
<evidence type="ECO:0000256" key="1">
    <source>
        <dbReference type="ARBA" id="ARBA00004496"/>
    </source>
</evidence>
<dbReference type="InterPro" id="IPR020428">
    <property type="entry name" value="PFA-DSPs"/>
</dbReference>